<evidence type="ECO:0000313" key="1">
    <source>
        <dbReference type="EMBL" id="KAH8019334.1"/>
    </source>
</evidence>
<organism evidence="1 2">
    <name type="scientific">Rhipicephalus microplus</name>
    <name type="common">Cattle tick</name>
    <name type="synonym">Boophilus microplus</name>
    <dbReference type="NCBI Taxonomy" id="6941"/>
    <lineage>
        <taxon>Eukaryota</taxon>
        <taxon>Metazoa</taxon>
        <taxon>Ecdysozoa</taxon>
        <taxon>Arthropoda</taxon>
        <taxon>Chelicerata</taxon>
        <taxon>Arachnida</taxon>
        <taxon>Acari</taxon>
        <taxon>Parasitiformes</taxon>
        <taxon>Ixodida</taxon>
        <taxon>Ixodoidea</taxon>
        <taxon>Ixodidae</taxon>
        <taxon>Rhipicephalinae</taxon>
        <taxon>Rhipicephalus</taxon>
        <taxon>Boophilus</taxon>
    </lineage>
</organism>
<comment type="caution">
    <text evidence="1">The sequence shown here is derived from an EMBL/GenBank/DDBJ whole genome shotgun (WGS) entry which is preliminary data.</text>
</comment>
<accession>A0A9J6DBY3</accession>
<dbReference type="EMBL" id="JABSTU010000010">
    <property type="protein sequence ID" value="KAH8019334.1"/>
    <property type="molecule type" value="Genomic_DNA"/>
</dbReference>
<gene>
    <name evidence="1" type="ORF">HPB51_019165</name>
</gene>
<reference evidence="1" key="1">
    <citation type="journal article" date="2020" name="Cell">
        <title>Large-Scale Comparative Analyses of Tick Genomes Elucidate Their Genetic Diversity and Vector Capacities.</title>
        <authorList>
            <consortium name="Tick Genome and Microbiome Consortium (TIGMIC)"/>
            <person name="Jia N."/>
            <person name="Wang J."/>
            <person name="Shi W."/>
            <person name="Du L."/>
            <person name="Sun Y."/>
            <person name="Zhan W."/>
            <person name="Jiang J.F."/>
            <person name="Wang Q."/>
            <person name="Zhang B."/>
            <person name="Ji P."/>
            <person name="Bell-Sakyi L."/>
            <person name="Cui X.M."/>
            <person name="Yuan T.T."/>
            <person name="Jiang B.G."/>
            <person name="Yang W.F."/>
            <person name="Lam T.T."/>
            <person name="Chang Q.C."/>
            <person name="Ding S.J."/>
            <person name="Wang X.J."/>
            <person name="Zhu J.G."/>
            <person name="Ruan X.D."/>
            <person name="Zhao L."/>
            <person name="Wei J.T."/>
            <person name="Ye R.Z."/>
            <person name="Que T.C."/>
            <person name="Du C.H."/>
            <person name="Zhou Y.H."/>
            <person name="Cheng J.X."/>
            <person name="Dai P.F."/>
            <person name="Guo W.B."/>
            <person name="Han X.H."/>
            <person name="Huang E.J."/>
            <person name="Li L.F."/>
            <person name="Wei W."/>
            <person name="Gao Y.C."/>
            <person name="Liu J.Z."/>
            <person name="Shao H.Z."/>
            <person name="Wang X."/>
            <person name="Wang C.C."/>
            <person name="Yang T.C."/>
            <person name="Huo Q.B."/>
            <person name="Li W."/>
            <person name="Chen H.Y."/>
            <person name="Chen S.E."/>
            <person name="Zhou L.G."/>
            <person name="Ni X.B."/>
            <person name="Tian J.H."/>
            <person name="Sheng Y."/>
            <person name="Liu T."/>
            <person name="Pan Y.S."/>
            <person name="Xia L.Y."/>
            <person name="Li J."/>
            <person name="Zhao F."/>
            <person name="Cao W.C."/>
        </authorList>
    </citation>
    <scope>NUCLEOTIDE SEQUENCE</scope>
    <source>
        <strain evidence="1">Rmic-2018</strain>
    </source>
</reference>
<dbReference type="AlphaFoldDB" id="A0A9J6DBY3"/>
<dbReference type="Proteomes" id="UP000821866">
    <property type="component" value="Chromosome 8"/>
</dbReference>
<protein>
    <recommendedName>
        <fullName evidence="3">Tick transposon</fullName>
    </recommendedName>
</protein>
<keyword evidence="2" id="KW-1185">Reference proteome</keyword>
<proteinExistence type="predicted"/>
<evidence type="ECO:0000313" key="2">
    <source>
        <dbReference type="Proteomes" id="UP000821866"/>
    </source>
</evidence>
<reference evidence="1" key="2">
    <citation type="submission" date="2021-09" db="EMBL/GenBank/DDBJ databases">
        <authorList>
            <person name="Jia N."/>
            <person name="Wang J."/>
            <person name="Shi W."/>
            <person name="Du L."/>
            <person name="Sun Y."/>
            <person name="Zhan W."/>
            <person name="Jiang J."/>
            <person name="Wang Q."/>
            <person name="Zhang B."/>
            <person name="Ji P."/>
            <person name="Sakyi L.B."/>
            <person name="Cui X."/>
            <person name="Yuan T."/>
            <person name="Jiang B."/>
            <person name="Yang W."/>
            <person name="Lam T.T.-Y."/>
            <person name="Chang Q."/>
            <person name="Ding S."/>
            <person name="Wang X."/>
            <person name="Zhu J."/>
            <person name="Ruan X."/>
            <person name="Zhao L."/>
            <person name="Wei J."/>
            <person name="Que T."/>
            <person name="Du C."/>
            <person name="Cheng J."/>
            <person name="Dai P."/>
            <person name="Han X."/>
            <person name="Huang E."/>
            <person name="Gao Y."/>
            <person name="Liu J."/>
            <person name="Shao H."/>
            <person name="Ye R."/>
            <person name="Li L."/>
            <person name="Wei W."/>
            <person name="Wang X."/>
            <person name="Wang C."/>
            <person name="Huo Q."/>
            <person name="Li W."/>
            <person name="Guo W."/>
            <person name="Chen H."/>
            <person name="Chen S."/>
            <person name="Zhou L."/>
            <person name="Zhou L."/>
            <person name="Ni X."/>
            <person name="Tian J."/>
            <person name="Zhou Y."/>
            <person name="Sheng Y."/>
            <person name="Liu T."/>
            <person name="Pan Y."/>
            <person name="Xia L."/>
            <person name="Li J."/>
            <person name="Zhao F."/>
            <person name="Cao W."/>
        </authorList>
    </citation>
    <scope>NUCLEOTIDE SEQUENCE</scope>
    <source>
        <strain evidence="1">Rmic-2018</strain>
        <tissue evidence="1">Larvae</tissue>
    </source>
</reference>
<name>A0A9J6DBY3_RHIMP</name>
<dbReference type="VEuPathDB" id="VectorBase:LOC119168722"/>
<evidence type="ECO:0008006" key="3">
    <source>
        <dbReference type="Google" id="ProtNLM"/>
    </source>
</evidence>
<sequence length="272" mass="29767">MLAGEHVSSVSATSMASQALGEASSHESPTAVLLAGRRLRRPNRADFDAGCSRQIYDPLEVPATSEEVLDKTNDDADCDESNEPPVLVGTLPPAPSVPVLRKRALGQLCSRKFPKTAECSLGPLLTFVSVAISPEERFARKFAVILRSGCDVVLKNPPRPLPRTAIGRRACAFLLRLRIDCSRAAERHFNFNNNGSPSCALCPAVETTEHILLQCPGYTEQRRWLFDAYGRLGLSHVSVDKLPFPQDQRSKLLQTFGALLDFFGDADLITHL</sequence>